<dbReference type="STRING" id="1122184.SAMN02745176_02704"/>
<organism evidence="1 2">
    <name type="scientific">Lutispora thermophila DSM 19022</name>
    <dbReference type="NCBI Taxonomy" id="1122184"/>
    <lineage>
        <taxon>Bacteria</taxon>
        <taxon>Bacillati</taxon>
        <taxon>Bacillota</taxon>
        <taxon>Clostridia</taxon>
        <taxon>Lutisporales</taxon>
        <taxon>Lutisporaceae</taxon>
        <taxon>Lutispora</taxon>
    </lineage>
</organism>
<sequence length="368" mass="40888">MVIYKLSTGDEVHRYQKSIVIKFKDDRKVLSTSYLNGGYNEKLKAVYNYDANPRAGMECKLRANTLREHMILITEEIGLDPYTTTGLSTAASMDNVSIKTVSYEDLTVTAIVTAGVEVNGGRAGDPASFHEREGKAVMLKEGTINILLYIDADMPEGSMTRALVTCTEAKTAALQELMAGSNYSRGIATGSGTDGTIITCNSKSKLKLINAGKHSKLGELIGLAVKPAVKEALYLQTGLCPKNQFSMLRRMKRFGLDVDKIWNRYKTISSNPLDKPEFVNELEVLDKEEEIVILTSLYVHLMDQLDWQLISPHQAIEEGKNIIQRLKARYAIGQEFNFRWNSCDEAIEAMTENYGVLMAAIIEGGRHV</sequence>
<name>A0A1M6H9H9_9FIRM</name>
<proteinExistence type="predicted"/>
<dbReference type="OrthoDB" id="9767827at2"/>
<dbReference type="InterPro" id="IPR002808">
    <property type="entry name" value="AdoCbi_amidolase"/>
</dbReference>
<dbReference type="InterPro" id="IPR052209">
    <property type="entry name" value="CbiZ"/>
</dbReference>
<evidence type="ECO:0000313" key="1">
    <source>
        <dbReference type="EMBL" id="SHJ18763.1"/>
    </source>
</evidence>
<evidence type="ECO:0000313" key="2">
    <source>
        <dbReference type="Proteomes" id="UP000184442"/>
    </source>
</evidence>
<reference evidence="1 2" key="1">
    <citation type="submission" date="2016-11" db="EMBL/GenBank/DDBJ databases">
        <authorList>
            <person name="Jaros S."/>
            <person name="Januszkiewicz K."/>
            <person name="Wedrychowicz H."/>
        </authorList>
    </citation>
    <scope>NUCLEOTIDE SEQUENCE [LARGE SCALE GENOMIC DNA]</scope>
    <source>
        <strain evidence="1 2">DSM 19022</strain>
    </source>
</reference>
<keyword evidence="1" id="KW-0378">Hydrolase</keyword>
<dbReference type="PANTHER" id="PTHR35336:SF5">
    <property type="entry name" value="ADENOSYLCOBINAMIDE AMIDOHYDROLASE"/>
    <property type="match status" value="1"/>
</dbReference>
<keyword evidence="2" id="KW-1185">Reference proteome</keyword>
<dbReference type="AlphaFoldDB" id="A0A1M6H9H9"/>
<dbReference type="PANTHER" id="PTHR35336">
    <property type="entry name" value="ADENOSYLCOBINAMIDE AMIDOHYDROLASE"/>
    <property type="match status" value="1"/>
</dbReference>
<gene>
    <name evidence="1" type="ORF">SAMN02745176_02704</name>
</gene>
<dbReference type="Pfam" id="PF01955">
    <property type="entry name" value="CbiZ"/>
    <property type="match status" value="1"/>
</dbReference>
<dbReference type="GO" id="GO:0016787">
    <property type="term" value="F:hydrolase activity"/>
    <property type="evidence" value="ECO:0007669"/>
    <property type="project" value="UniProtKB-KW"/>
</dbReference>
<accession>A0A1M6H9H9</accession>
<dbReference type="RefSeq" id="WP_073026703.1">
    <property type="nucleotide sequence ID" value="NZ_FQZS01000019.1"/>
</dbReference>
<dbReference type="Proteomes" id="UP000184442">
    <property type="component" value="Unassembled WGS sequence"/>
</dbReference>
<dbReference type="EMBL" id="FQZS01000019">
    <property type="protein sequence ID" value="SHJ18763.1"/>
    <property type="molecule type" value="Genomic_DNA"/>
</dbReference>
<protein>
    <submittedName>
        <fullName evidence="1">Adenosylcobinamide amidohydrolase</fullName>
    </submittedName>
</protein>